<evidence type="ECO:0000259" key="1">
    <source>
        <dbReference type="Pfam" id="PF12680"/>
    </source>
</evidence>
<protein>
    <recommendedName>
        <fullName evidence="1">SnoaL-like domain-containing protein</fullName>
    </recommendedName>
</protein>
<name>A0A511MJ39_9NOCA</name>
<organism evidence="2 3">
    <name type="scientific">Nocardia ninae NBRC 108245</name>
    <dbReference type="NCBI Taxonomy" id="1210091"/>
    <lineage>
        <taxon>Bacteria</taxon>
        <taxon>Bacillati</taxon>
        <taxon>Actinomycetota</taxon>
        <taxon>Actinomycetes</taxon>
        <taxon>Mycobacteriales</taxon>
        <taxon>Nocardiaceae</taxon>
        <taxon>Nocardia</taxon>
    </lineage>
</organism>
<comment type="caution">
    <text evidence="2">The sequence shown here is derived from an EMBL/GenBank/DDBJ whole genome shotgun (WGS) entry which is preliminary data.</text>
</comment>
<dbReference type="Gene3D" id="3.10.450.50">
    <property type="match status" value="1"/>
</dbReference>
<gene>
    <name evidence="2" type="ORF">NN4_51720</name>
</gene>
<dbReference type="AlphaFoldDB" id="A0A511MJ39"/>
<sequence length="197" mass="20550">MDDRFGVVSCGNSVAPVSKTSNEHCEGHIMSRVIRRTPRQAIVLATAAIMALGLGTGCATADPAPAPPSGSSQAAAPEVDMNTVVAQYLEAWNATDPAARKAAIARVFTEQATYVDPLMAVTGHAEIDGGIAAVQTKFPGWVFKLAGPVDAHHNQVRFTWGLGPADSEPVVIGFDVAVVENGRIAKVYGFLDKVPAA</sequence>
<keyword evidence="3" id="KW-1185">Reference proteome</keyword>
<dbReference type="InterPro" id="IPR037401">
    <property type="entry name" value="SnoaL-like"/>
</dbReference>
<evidence type="ECO:0000313" key="3">
    <source>
        <dbReference type="Proteomes" id="UP000321424"/>
    </source>
</evidence>
<dbReference type="Proteomes" id="UP000321424">
    <property type="component" value="Unassembled WGS sequence"/>
</dbReference>
<evidence type="ECO:0000313" key="2">
    <source>
        <dbReference type="EMBL" id="GEM40653.1"/>
    </source>
</evidence>
<dbReference type="EMBL" id="BJXA01000039">
    <property type="protein sequence ID" value="GEM40653.1"/>
    <property type="molecule type" value="Genomic_DNA"/>
</dbReference>
<proteinExistence type="predicted"/>
<dbReference type="SUPFAM" id="SSF54427">
    <property type="entry name" value="NTF2-like"/>
    <property type="match status" value="1"/>
</dbReference>
<dbReference type="Pfam" id="PF12680">
    <property type="entry name" value="SnoaL_2"/>
    <property type="match status" value="1"/>
</dbReference>
<reference evidence="2 3" key="1">
    <citation type="submission" date="2019-07" db="EMBL/GenBank/DDBJ databases">
        <title>Whole genome shotgun sequence of Nocardia ninae NBRC 108245.</title>
        <authorList>
            <person name="Hosoyama A."/>
            <person name="Uohara A."/>
            <person name="Ohji S."/>
            <person name="Ichikawa N."/>
        </authorList>
    </citation>
    <scope>NUCLEOTIDE SEQUENCE [LARGE SCALE GENOMIC DNA]</scope>
    <source>
        <strain evidence="2 3">NBRC 108245</strain>
    </source>
</reference>
<feature type="domain" description="SnoaL-like" evidence="1">
    <location>
        <begin position="85"/>
        <end position="186"/>
    </location>
</feature>
<dbReference type="InterPro" id="IPR032710">
    <property type="entry name" value="NTF2-like_dom_sf"/>
</dbReference>
<accession>A0A511MJ39</accession>